<organism evidence="1 2">
    <name type="scientific">Rhabditophanes sp. KR3021</name>
    <dbReference type="NCBI Taxonomy" id="114890"/>
    <lineage>
        <taxon>Eukaryota</taxon>
        <taxon>Metazoa</taxon>
        <taxon>Ecdysozoa</taxon>
        <taxon>Nematoda</taxon>
        <taxon>Chromadorea</taxon>
        <taxon>Rhabditida</taxon>
        <taxon>Tylenchina</taxon>
        <taxon>Panagrolaimomorpha</taxon>
        <taxon>Strongyloidoidea</taxon>
        <taxon>Alloionematidae</taxon>
        <taxon>Rhabditophanes</taxon>
    </lineage>
</organism>
<evidence type="ECO:0000313" key="1">
    <source>
        <dbReference type="Proteomes" id="UP000095286"/>
    </source>
</evidence>
<sequence length="548" mass="61329">MPSIIKMDTLVSKTDDAEATEKIVSVPVPEKKMVIEDFFKLGWYTAIICAMYQFFILSQLGNMVFMTFGGLVPKIESCGHQNFTTLGWDQKQVCAYLKNNTDCVPVAKGAFESVNIEWNYLCEDRLKIKTSISVQMIGVIFGSIVGGQLSDLYGRRKILLWAIIFCAAFVVASSFSTEIISLTATRTFVGFFNGMTISIIAVFIIENVPKNDRVWINNVITWSPNTIIFAIVAYFAHEWRILARSTAALTIPAILLCYFVCESVRWLVQKGRIQDAQDAVKKIFGINRRTYNEQEVKELLEAEFSKNSSSAGSAAKKYSFYHLYSTWTFASYSATLHITFFIASLAQYGILFNLEKLSGSVYTNMILMGSLRYLMNIAIAILDPRIPKLGRRTILIMFVLAITASCGFISFVLIFNLKEEFGLVVRILQISCVALTSQLYIIGGICSSELFPTPVRNLSYSALQFFSRIGVVLAPYLFYLGSFHDSAPYLTLAVITLVTAASFYKFIPETKGKPLNEQMPSEEDYIFGAKKAGGLTDSDVTEKMVAKE</sequence>
<accession>A0AC35UF90</accession>
<protein>
    <submittedName>
        <fullName evidence="2">MFS domain-containing protein</fullName>
    </submittedName>
</protein>
<proteinExistence type="predicted"/>
<evidence type="ECO:0000313" key="2">
    <source>
        <dbReference type="WBParaSite" id="RSKR_0001067000.1"/>
    </source>
</evidence>
<name>A0AC35UF90_9BILA</name>
<dbReference type="WBParaSite" id="RSKR_0001067000.1">
    <property type="protein sequence ID" value="RSKR_0001067000.1"/>
    <property type="gene ID" value="RSKR_0001067000"/>
</dbReference>
<reference evidence="2" key="1">
    <citation type="submission" date="2016-11" db="UniProtKB">
        <authorList>
            <consortium name="WormBaseParasite"/>
        </authorList>
    </citation>
    <scope>IDENTIFICATION</scope>
    <source>
        <strain evidence="2">KR3021</strain>
    </source>
</reference>
<dbReference type="Proteomes" id="UP000095286">
    <property type="component" value="Unplaced"/>
</dbReference>